<accession>A0AAE0K3Q3</accession>
<dbReference type="AlphaFoldDB" id="A0AAE0K3Q3"/>
<reference evidence="3" key="2">
    <citation type="submission" date="2023-06" db="EMBL/GenBank/DDBJ databases">
        <authorList>
            <consortium name="Lawrence Berkeley National Laboratory"/>
            <person name="Haridas S."/>
            <person name="Hensen N."/>
            <person name="Bonometti L."/>
            <person name="Westerberg I."/>
            <person name="Brannstrom I.O."/>
            <person name="Guillou S."/>
            <person name="Cros-Aarteil S."/>
            <person name="Calhoun S."/>
            <person name="Kuo A."/>
            <person name="Mondo S."/>
            <person name="Pangilinan J."/>
            <person name="Riley R."/>
            <person name="Labutti K."/>
            <person name="Andreopoulos B."/>
            <person name="Lipzen A."/>
            <person name="Chen C."/>
            <person name="Yanf M."/>
            <person name="Daum C."/>
            <person name="Ng V."/>
            <person name="Clum A."/>
            <person name="Steindorff A."/>
            <person name="Ohm R."/>
            <person name="Martin F."/>
            <person name="Silar P."/>
            <person name="Natvig D."/>
            <person name="Lalanne C."/>
            <person name="Gautier V."/>
            <person name="Ament-Velasquez S.L."/>
            <person name="Kruys A."/>
            <person name="Hutchinson M.I."/>
            <person name="Powell A.J."/>
            <person name="Barry K."/>
            <person name="Miller A.N."/>
            <person name="Grigoriev I.V."/>
            <person name="Debuchy R."/>
            <person name="Gladieux P."/>
            <person name="Thoren M.H."/>
            <person name="Johannesson H."/>
        </authorList>
    </citation>
    <scope>NUCLEOTIDE SEQUENCE</scope>
    <source>
        <strain evidence="3">CBS 958.72</strain>
    </source>
</reference>
<name>A0AAE0K3Q3_9PEZI</name>
<evidence type="ECO:0000256" key="1">
    <source>
        <dbReference type="SAM" id="MobiDB-lite"/>
    </source>
</evidence>
<keyword evidence="4" id="KW-1185">Reference proteome</keyword>
<sequence length="348" mass="38776">MAAGGRIVRIPRAFNWLLPVQGFVAAVIIYSSIYIFHVGAVPFILAVIGAGLHFVLGLYFCFTQNRLGSYHLYIVPPWLLICAGVWCACLYYFTIQVDYITKFPHQVFRAADGTVQNDVATWSKVGLATSALDIFIDLALLAIFILGVVRHTPRQAHQPGSFISTPVYQAPPGNPQYQYEQPQPQSQYSQQQQAHQYQQQYQQQYPQQTPAPPLDLKNAVPTATASPRPITTAPSQRYPYDRSNRIDVIKRLCAVQHPDGHWDYSAELAELVKLWGGRELGPTPQGATALTHACLTDLCTHVWAAQRDGREHAALTSAELASLQLVNWDLSWAGNALERATAWMGGYR</sequence>
<feature type="transmembrane region" description="Helical" evidence="2">
    <location>
        <begin position="43"/>
        <end position="62"/>
    </location>
</feature>
<keyword evidence="2" id="KW-0472">Membrane</keyword>
<keyword evidence="2" id="KW-1133">Transmembrane helix</keyword>
<feature type="transmembrane region" description="Helical" evidence="2">
    <location>
        <begin position="127"/>
        <end position="149"/>
    </location>
</feature>
<gene>
    <name evidence="3" type="ORF">B0T24DRAFT_681090</name>
</gene>
<evidence type="ECO:0000313" key="4">
    <source>
        <dbReference type="Proteomes" id="UP001287356"/>
    </source>
</evidence>
<organism evidence="3 4">
    <name type="scientific">Lasiosphaeria ovina</name>
    <dbReference type="NCBI Taxonomy" id="92902"/>
    <lineage>
        <taxon>Eukaryota</taxon>
        <taxon>Fungi</taxon>
        <taxon>Dikarya</taxon>
        <taxon>Ascomycota</taxon>
        <taxon>Pezizomycotina</taxon>
        <taxon>Sordariomycetes</taxon>
        <taxon>Sordariomycetidae</taxon>
        <taxon>Sordariales</taxon>
        <taxon>Lasiosphaeriaceae</taxon>
        <taxon>Lasiosphaeria</taxon>
    </lineage>
</organism>
<evidence type="ECO:0000256" key="2">
    <source>
        <dbReference type="SAM" id="Phobius"/>
    </source>
</evidence>
<dbReference type="EMBL" id="JAULSN010000006">
    <property type="protein sequence ID" value="KAK3369040.1"/>
    <property type="molecule type" value="Genomic_DNA"/>
</dbReference>
<dbReference type="Proteomes" id="UP001287356">
    <property type="component" value="Unassembled WGS sequence"/>
</dbReference>
<evidence type="ECO:0000313" key="3">
    <source>
        <dbReference type="EMBL" id="KAK3369040.1"/>
    </source>
</evidence>
<reference evidence="3" key="1">
    <citation type="journal article" date="2023" name="Mol. Phylogenet. Evol.">
        <title>Genome-scale phylogeny and comparative genomics of the fungal order Sordariales.</title>
        <authorList>
            <person name="Hensen N."/>
            <person name="Bonometti L."/>
            <person name="Westerberg I."/>
            <person name="Brannstrom I.O."/>
            <person name="Guillou S."/>
            <person name="Cros-Aarteil S."/>
            <person name="Calhoun S."/>
            <person name="Haridas S."/>
            <person name="Kuo A."/>
            <person name="Mondo S."/>
            <person name="Pangilinan J."/>
            <person name="Riley R."/>
            <person name="LaButti K."/>
            <person name="Andreopoulos B."/>
            <person name="Lipzen A."/>
            <person name="Chen C."/>
            <person name="Yan M."/>
            <person name="Daum C."/>
            <person name="Ng V."/>
            <person name="Clum A."/>
            <person name="Steindorff A."/>
            <person name="Ohm R.A."/>
            <person name="Martin F."/>
            <person name="Silar P."/>
            <person name="Natvig D.O."/>
            <person name="Lalanne C."/>
            <person name="Gautier V."/>
            <person name="Ament-Velasquez S.L."/>
            <person name="Kruys A."/>
            <person name="Hutchinson M.I."/>
            <person name="Powell A.J."/>
            <person name="Barry K."/>
            <person name="Miller A.N."/>
            <person name="Grigoriev I.V."/>
            <person name="Debuchy R."/>
            <person name="Gladieux P."/>
            <person name="Hiltunen Thoren M."/>
            <person name="Johannesson H."/>
        </authorList>
    </citation>
    <scope>NUCLEOTIDE SEQUENCE</scope>
    <source>
        <strain evidence="3">CBS 958.72</strain>
    </source>
</reference>
<keyword evidence="2" id="KW-0812">Transmembrane</keyword>
<feature type="region of interest" description="Disordered" evidence="1">
    <location>
        <begin position="173"/>
        <end position="238"/>
    </location>
</feature>
<feature type="compositionally biased region" description="Low complexity" evidence="1">
    <location>
        <begin position="175"/>
        <end position="208"/>
    </location>
</feature>
<proteinExistence type="predicted"/>
<protein>
    <submittedName>
        <fullName evidence="3">Uncharacterized protein</fullName>
    </submittedName>
</protein>
<feature type="transmembrane region" description="Helical" evidence="2">
    <location>
        <begin position="74"/>
        <end position="93"/>
    </location>
</feature>
<feature type="transmembrane region" description="Helical" evidence="2">
    <location>
        <begin position="16"/>
        <end position="37"/>
    </location>
</feature>
<comment type="caution">
    <text evidence="3">The sequence shown here is derived from an EMBL/GenBank/DDBJ whole genome shotgun (WGS) entry which is preliminary data.</text>
</comment>